<reference evidence="2 3" key="1">
    <citation type="submission" date="2019-10" db="EMBL/GenBank/DDBJ databases">
        <authorList>
            <person name="Aull H.A."/>
            <person name="Lauer M.J."/>
            <person name="Garlena R.A."/>
            <person name="Russell D.A."/>
            <person name="Pope W.H."/>
            <person name="Jacobs-Sera D."/>
            <person name="Hatfull G.F."/>
        </authorList>
    </citation>
    <scope>NUCLEOTIDE SEQUENCE [LARGE SCALE GENOMIC DNA]</scope>
</reference>
<evidence type="ECO:0000256" key="1">
    <source>
        <dbReference type="SAM" id="Phobius"/>
    </source>
</evidence>
<keyword evidence="1" id="KW-0472">Membrane</keyword>
<keyword evidence="1" id="KW-1133">Transmembrane helix</keyword>
<gene>
    <name evidence="2" type="primary">74</name>
    <name evidence="2" type="ORF">PBI_TEAMOCIL_74</name>
</gene>
<dbReference type="EMBL" id="MN586059">
    <property type="protein sequence ID" value="QGJ97022.1"/>
    <property type="molecule type" value="Genomic_DNA"/>
</dbReference>
<organism evidence="2 3">
    <name type="scientific">Microbacterium phage Teamocil</name>
    <dbReference type="NCBI Taxonomy" id="2656554"/>
    <lineage>
        <taxon>Viruses</taxon>
        <taxon>Duplodnaviria</taxon>
        <taxon>Heunggongvirae</taxon>
        <taxon>Uroviricota</taxon>
        <taxon>Caudoviricetes</taxon>
        <taxon>Hodgkinviridae</taxon>
        <taxon>Metamorphoovirus</taxon>
        <taxon>Metamorphoovirus teamocil</taxon>
    </lineage>
</organism>
<keyword evidence="1" id="KW-0812">Transmembrane</keyword>
<evidence type="ECO:0000313" key="2">
    <source>
        <dbReference type="EMBL" id="QGJ97022.1"/>
    </source>
</evidence>
<name>A0A649VYI1_9CAUD</name>
<accession>A0A649VYI1</accession>
<feature type="transmembrane region" description="Helical" evidence="1">
    <location>
        <begin position="58"/>
        <end position="78"/>
    </location>
</feature>
<dbReference type="GeneID" id="80005774"/>
<dbReference type="KEGG" id="vg:80005774"/>
<keyword evidence="3" id="KW-1185">Reference proteome</keyword>
<proteinExistence type="predicted"/>
<protein>
    <submittedName>
        <fullName evidence="2">Uncharacterized protein</fullName>
    </submittedName>
</protein>
<sequence length="83" mass="9712">MAEEPVKCRAEFALVECDLPLHHEGGHHAEMSLPPGVGPFIDHAWEQMDKARRSYYRWRWWFIILTLAQAVFLINRIIEGVPQ</sequence>
<dbReference type="RefSeq" id="YP_010752102.1">
    <property type="nucleotide sequence ID" value="NC_073376.1"/>
</dbReference>
<dbReference type="Proteomes" id="UP000424425">
    <property type="component" value="Segment"/>
</dbReference>
<evidence type="ECO:0000313" key="3">
    <source>
        <dbReference type="Proteomes" id="UP000424425"/>
    </source>
</evidence>